<organism evidence="1 2">
    <name type="scientific">Metallibacterium scheffleri</name>
    <dbReference type="NCBI Taxonomy" id="993689"/>
    <lineage>
        <taxon>Bacteria</taxon>
        <taxon>Pseudomonadati</taxon>
        <taxon>Pseudomonadota</taxon>
        <taxon>Gammaproteobacteria</taxon>
        <taxon>Lysobacterales</taxon>
        <taxon>Rhodanobacteraceae</taxon>
        <taxon>Metallibacterium</taxon>
    </lineage>
</organism>
<evidence type="ECO:0000313" key="2">
    <source>
        <dbReference type="Proteomes" id="UP000307749"/>
    </source>
</evidence>
<evidence type="ECO:0000313" key="1">
    <source>
        <dbReference type="EMBL" id="THD10658.1"/>
    </source>
</evidence>
<dbReference type="GO" id="GO:0015074">
    <property type="term" value="P:DNA integration"/>
    <property type="evidence" value="ECO:0007669"/>
    <property type="project" value="InterPro"/>
</dbReference>
<reference evidence="1 2" key="1">
    <citation type="submission" date="2017-02" db="EMBL/GenBank/DDBJ databases">
        <title>Whole genome sequencing of Metallibacterium scheffleri DSM 24874 (T).</title>
        <authorList>
            <person name="Kumar S."/>
            <person name="Patil P."/>
            <person name="Patil P.B."/>
        </authorList>
    </citation>
    <scope>NUCLEOTIDE SEQUENCE [LARGE SCALE GENOMIC DNA]</scope>
    <source>
        <strain evidence="1 2">DSM 24874</strain>
    </source>
</reference>
<accession>A0A4S3KQC0</accession>
<proteinExistence type="predicted"/>
<gene>
    <name evidence="1" type="ORF">B1806_07310</name>
</gene>
<dbReference type="OrthoDB" id="6056955at2"/>
<protein>
    <submittedName>
        <fullName evidence="1">Uncharacterized protein</fullName>
    </submittedName>
</protein>
<dbReference type="Proteomes" id="UP000307749">
    <property type="component" value="Unassembled WGS sequence"/>
</dbReference>
<dbReference type="AlphaFoldDB" id="A0A4S3KQC0"/>
<dbReference type="GO" id="GO:0003677">
    <property type="term" value="F:DNA binding"/>
    <property type="evidence" value="ECO:0007669"/>
    <property type="project" value="InterPro"/>
</dbReference>
<dbReference type="STRING" id="993689.GCA_002077135_01019"/>
<name>A0A4S3KQC0_9GAMM</name>
<dbReference type="InterPro" id="IPR013762">
    <property type="entry name" value="Integrase-like_cat_sf"/>
</dbReference>
<dbReference type="Gene3D" id="1.10.443.10">
    <property type="entry name" value="Intergrase catalytic core"/>
    <property type="match status" value="1"/>
</dbReference>
<dbReference type="RefSeq" id="WP_081126360.1">
    <property type="nucleotide sequence ID" value="NZ_LDOS01000001.1"/>
</dbReference>
<dbReference type="EMBL" id="MWQO01000023">
    <property type="protein sequence ID" value="THD10658.1"/>
    <property type="molecule type" value="Genomic_DNA"/>
</dbReference>
<sequence length="468" mass="51112">MAKVYEVLQQDRADLLARPDAAPDLIRLAELRIVQFVVLAASGIRPRSARGLLLADLHLFGEAGDWVHVHRTGGYGEAKTRTSIGYVPLEGSLWVRVRPWFCEWLETERSRVSADQTQRVPLFAVAAGARKRFGRTLLEHRQGELLRWVTGNEDARLYWLRKTRVTARHRALALTEGARARDIHRILCLSGHASIETPISSYIADPAVLVGHSVLQGRNAERQQILAASNVEGGAIDVAWTTAGGVKSGQRIAITLNRLAHAPHEVPAEQITEPPPLIAKGGLLPADLDAYARLRRRLPADEAQLQVNLSPSQSEALEAAARKLLVLRGQVPWPVDGFQKPRARLLPPRLLASAAPFKSALARRPDDDLLALSELWAQTGHATLTGADHDAVFVPTGGDLARVRASLLTLGVPAALISEATHAHGTSLTVLRPPDEETVLELTHQAALRWLLALVWLWSAVTSPANTE</sequence>
<keyword evidence="2" id="KW-1185">Reference proteome</keyword>
<dbReference type="GO" id="GO:0006310">
    <property type="term" value="P:DNA recombination"/>
    <property type="evidence" value="ECO:0007669"/>
    <property type="project" value="InterPro"/>
</dbReference>
<comment type="caution">
    <text evidence="1">The sequence shown here is derived from an EMBL/GenBank/DDBJ whole genome shotgun (WGS) entry which is preliminary data.</text>
</comment>